<dbReference type="AlphaFoldDB" id="A0A4R6SG80"/>
<dbReference type="EMBL" id="SNXZ01000002">
    <property type="protein sequence ID" value="TDQ00366.1"/>
    <property type="molecule type" value="Genomic_DNA"/>
</dbReference>
<keyword evidence="2" id="KW-1185">Reference proteome</keyword>
<accession>A0A4R6SG80</accession>
<organism evidence="1 2">
    <name type="scientific">Labedaea rhizosphaerae</name>
    <dbReference type="NCBI Taxonomy" id="598644"/>
    <lineage>
        <taxon>Bacteria</taxon>
        <taxon>Bacillati</taxon>
        <taxon>Actinomycetota</taxon>
        <taxon>Actinomycetes</taxon>
        <taxon>Pseudonocardiales</taxon>
        <taxon>Pseudonocardiaceae</taxon>
        <taxon>Labedaea</taxon>
    </lineage>
</organism>
<dbReference type="Proteomes" id="UP000295444">
    <property type="component" value="Unassembled WGS sequence"/>
</dbReference>
<protein>
    <submittedName>
        <fullName evidence="1">Uncharacterized protein</fullName>
    </submittedName>
</protein>
<comment type="caution">
    <text evidence="1">The sequence shown here is derived from an EMBL/GenBank/DDBJ whole genome shotgun (WGS) entry which is preliminary data.</text>
</comment>
<name>A0A4R6SG80_LABRH</name>
<gene>
    <name evidence="1" type="ORF">EV186_102227</name>
</gene>
<sequence>MDLNDVTKKVKNVVHGKKKEHKGTFDPDGTMRLVVQGVITAGVVHPEVATELTAAASAAQLANAAQERAKDRGVSVEVTELEGLAADIEHLTAFFDKEVKIGEKLLATQKELSGHQFMSKTPVDAIRKALADADLEGHIKMVQKAVNDGELWRTRVAAELTKARGKTNRALPTSLATTGGFATELAKEYHKNAKKQFLKVESAIEGFNNSAHWMTAEVESAAIKASMVKNGTVQDIKQAGGFLRTVTGFVEFGLKNNRVTGVVFRAISNAIAAAEMAAEAAELEYEVKNFAKNHALTEAKAKMDKDPLAIARYVMHTRMQVLDLTLKSVQTALQGGLLASPPGVSEIVMPLTDLAKTIVMSSTKQYFKACIEDSEKILESAGRRIEKLSKGKGQVATLKNDAEAAIVEALQPVKAKVDDFGAYIRAELEGKLTAEMKTKMSAAAKKIGLKELKEQAKELAGIETAAQFVEKGDTGQFEFKLDVAKLKEKLGDTALTAADKMEAKLEFAGGAIGMVNFFLELIVDKITKKIVSIFPRTPAQIEDAESLNKIVDDVHFSFLSMATLVKMDFHGLAIKAFTVKEFAKPPKGLVEEYEVGGTTYKWNRTNQAKTRFADDPAKIQYFVSISYAPAGDESHEVWGYYSPATGQWLPSQLDPASLPAPSGKNGWLGVEIAKDHVVLDGRTPTPGTWYHVRCEDTYTAETYPLFVAQSGTHRWASGLEHAKHSSSSVSQSIFNSTAGFATVIPMTKAIAMLAA</sequence>
<reference evidence="1 2" key="1">
    <citation type="submission" date="2019-03" db="EMBL/GenBank/DDBJ databases">
        <title>Genomic Encyclopedia of Type Strains, Phase IV (KMG-IV): sequencing the most valuable type-strain genomes for metagenomic binning, comparative biology and taxonomic classification.</title>
        <authorList>
            <person name="Goeker M."/>
        </authorList>
    </citation>
    <scope>NUCLEOTIDE SEQUENCE [LARGE SCALE GENOMIC DNA]</scope>
    <source>
        <strain evidence="1 2">DSM 45361</strain>
    </source>
</reference>
<evidence type="ECO:0000313" key="2">
    <source>
        <dbReference type="Proteomes" id="UP000295444"/>
    </source>
</evidence>
<proteinExistence type="predicted"/>
<evidence type="ECO:0000313" key="1">
    <source>
        <dbReference type="EMBL" id="TDQ00366.1"/>
    </source>
</evidence>
<dbReference type="RefSeq" id="WP_133849094.1">
    <property type="nucleotide sequence ID" value="NZ_SNXZ01000002.1"/>
</dbReference>